<name>A0A4Y2VR26_ARAVE</name>
<evidence type="ECO:0000313" key="1">
    <source>
        <dbReference type="EMBL" id="GBO26676.1"/>
    </source>
</evidence>
<proteinExistence type="predicted"/>
<organism evidence="1 2">
    <name type="scientific">Araneus ventricosus</name>
    <name type="common">Orbweaver spider</name>
    <name type="synonym">Epeira ventricosa</name>
    <dbReference type="NCBI Taxonomy" id="182803"/>
    <lineage>
        <taxon>Eukaryota</taxon>
        <taxon>Metazoa</taxon>
        <taxon>Ecdysozoa</taxon>
        <taxon>Arthropoda</taxon>
        <taxon>Chelicerata</taxon>
        <taxon>Arachnida</taxon>
        <taxon>Araneae</taxon>
        <taxon>Araneomorphae</taxon>
        <taxon>Entelegynae</taxon>
        <taxon>Araneoidea</taxon>
        <taxon>Araneidae</taxon>
        <taxon>Araneus</taxon>
    </lineage>
</organism>
<protein>
    <submittedName>
        <fullName evidence="1">Uncharacterized protein</fullName>
    </submittedName>
</protein>
<keyword evidence="2" id="KW-1185">Reference proteome</keyword>
<evidence type="ECO:0000313" key="2">
    <source>
        <dbReference type="Proteomes" id="UP000499080"/>
    </source>
</evidence>
<accession>A0A4Y2VR26</accession>
<gene>
    <name evidence="1" type="ORF">AVEN_53088_1</name>
</gene>
<dbReference type="Proteomes" id="UP000499080">
    <property type="component" value="Unassembled WGS sequence"/>
</dbReference>
<comment type="caution">
    <text evidence="1">The sequence shown here is derived from an EMBL/GenBank/DDBJ whole genome shotgun (WGS) entry which is preliminary data.</text>
</comment>
<dbReference type="AlphaFoldDB" id="A0A4Y2VR26"/>
<reference evidence="1 2" key="1">
    <citation type="journal article" date="2019" name="Sci. Rep.">
        <title>Orb-weaving spider Araneus ventricosus genome elucidates the spidroin gene catalogue.</title>
        <authorList>
            <person name="Kono N."/>
            <person name="Nakamura H."/>
            <person name="Ohtoshi R."/>
            <person name="Moran D.A.P."/>
            <person name="Shinohara A."/>
            <person name="Yoshida Y."/>
            <person name="Fujiwara M."/>
            <person name="Mori M."/>
            <person name="Tomita M."/>
            <person name="Arakawa K."/>
        </authorList>
    </citation>
    <scope>NUCLEOTIDE SEQUENCE [LARGE SCALE GENOMIC DNA]</scope>
</reference>
<dbReference type="EMBL" id="BGPR01049667">
    <property type="protein sequence ID" value="GBO26676.1"/>
    <property type="molecule type" value="Genomic_DNA"/>
</dbReference>
<sequence>MDLKILGLGQMTRTIPKLAPSSSKFQKAEHLTLTALLYSRSPYTVAFRQNRGTKLEPYSPESESYFQATGLKNPESYFPEISVKEDTIYFRFVLEKLEDPSKQEAPPAPIYLVNVEGTLSFVYRIRERAFPNVFIPVAFQHLWSAWRLGSLGVWELKWSDWISILIGYPTIRSTALQFSSGLSIHDRFENGVVECAWNRTDMNAQV</sequence>